<dbReference type="EMBL" id="FOLH01000004">
    <property type="protein sequence ID" value="SFC26988.1"/>
    <property type="molecule type" value="Genomic_DNA"/>
</dbReference>
<feature type="domain" description="FAD/NAD(P)-binding" evidence="9">
    <location>
        <begin position="10"/>
        <end position="283"/>
    </location>
</feature>
<dbReference type="STRING" id="1122252.SAMN05660443_2004"/>
<evidence type="ECO:0000256" key="8">
    <source>
        <dbReference type="ARBA" id="ARBA00023027"/>
    </source>
</evidence>
<evidence type="ECO:0000313" key="11">
    <source>
        <dbReference type="EMBL" id="SFC26988.1"/>
    </source>
</evidence>
<dbReference type="OrthoDB" id="9800607at2"/>
<dbReference type="InterPro" id="IPR050260">
    <property type="entry name" value="FAD-bd_OxRdtase"/>
</dbReference>
<gene>
    <name evidence="11" type="ORF">SAMN05660443_2004</name>
</gene>
<dbReference type="GO" id="GO:0005737">
    <property type="term" value="C:cytoplasm"/>
    <property type="evidence" value="ECO:0007669"/>
    <property type="project" value="UniProtKB-SubCell"/>
</dbReference>
<protein>
    <submittedName>
        <fullName evidence="11">Rubredoxin-NAD+ reductase</fullName>
    </submittedName>
</protein>
<dbReference type="InterPro" id="IPR041364">
    <property type="entry name" value="Rbx-bd"/>
</dbReference>
<evidence type="ECO:0000256" key="4">
    <source>
        <dbReference type="ARBA" id="ARBA00022490"/>
    </source>
</evidence>
<comment type="cofactor">
    <cofactor evidence="1">
        <name>FAD</name>
        <dbReference type="ChEBI" id="CHEBI:57692"/>
    </cofactor>
</comment>
<dbReference type="GO" id="GO:0016491">
    <property type="term" value="F:oxidoreductase activity"/>
    <property type="evidence" value="ECO:0007669"/>
    <property type="project" value="UniProtKB-KW"/>
</dbReference>
<dbReference type="PANTHER" id="PTHR43429:SF3">
    <property type="entry name" value="NITRITE REDUCTASE [NAD(P)H]"/>
    <property type="match status" value="1"/>
</dbReference>
<accession>A0A1I1HYD9</accession>
<feature type="domain" description="Rubredoxin binding" evidence="10">
    <location>
        <begin position="310"/>
        <end position="379"/>
    </location>
</feature>
<evidence type="ECO:0000256" key="7">
    <source>
        <dbReference type="ARBA" id="ARBA00023002"/>
    </source>
</evidence>
<dbReference type="SUPFAM" id="SSF51905">
    <property type="entry name" value="FAD/NAD(P)-binding domain"/>
    <property type="match status" value="2"/>
</dbReference>
<evidence type="ECO:0000256" key="2">
    <source>
        <dbReference type="ARBA" id="ARBA00004496"/>
    </source>
</evidence>
<evidence type="ECO:0000313" key="12">
    <source>
        <dbReference type="Proteomes" id="UP000199058"/>
    </source>
</evidence>
<comment type="subcellular location">
    <subcellularLocation>
        <location evidence="2">Cytoplasm</location>
    </subcellularLocation>
</comment>
<dbReference type="PRINTS" id="PR00368">
    <property type="entry name" value="FADPNR"/>
</dbReference>
<dbReference type="Gene3D" id="3.30.390.120">
    <property type="match status" value="1"/>
</dbReference>
<evidence type="ECO:0000256" key="3">
    <source>
        <dbReference type="ARBA" id="ARBA00006442"/>
    </source>
</evidence>
<dbReference type="PRINTS" id="PR00469">
    <property type="entry name" value="PNDRDTASEII"/>
</dbReference>
<dbReference type="Proteomes" id="UP000199058">
    <property type="component" value="Unassembled WGS sequence"/>
</dbReference>
<keyword evidence="7" id="KW-0560">Oxidoreductase</keyword>
<dbReference type="Pfam" id="PF07992">
    <property type="entry name" value="Pyr_redox_2"/>
    <property type="match status" value="1"/>
</dbReference>
<evidence type="ECO:0000256" key="6">
    <source>
        <dbReference type="ARBA" id="ARBA00022827"/>
    </source>
</evidence>
<organism evidence="11 12">
    <name type="scientific">Marinospirillum celere</name>
    <dbReference type="NCBI Taxonomy" id="1122252"/>
    <lineage>
        <taxon>Bacteria</taxon>
        <taxon>Pseudomonadati</taxon>
        <taxon>Pseudomonadota</taxon>
        <taxon>Gammaproteobacteria</taxon>
        <taxon>Oceanospirillales</taxon>
        <taxon>Oceanospirillaceae</taxon>
        <taxon>Marinospirillum</taxon>
    </lineage>
</organism>
<dbReference type="InterPro" id="IPR023753">
    <property type="entry name" value="FAD/NAD-binding_dom"/>
</dbReference>
<reference evidence="11 12" key="1">
    <citation type="submission" date="2016-10" db="EMBL/GenBank/DDBJ databases">
        <authorList>
            <person name="de Groot N.N."/>
        </authorList>
    </citation>
    <scope>NUCLEOTIDE SEQUENCE [LARGE SCALE GENOMIC DNA]</scope>
    <source>
        <strain evidence="11 12">DSM 18438</strain>
    </source>
</reference>
<comment type="similarity">
    <text evidence="3">Belongs to the FAD-dependent oxidoreductase family.</text>
</comment>
<evidence type="ECO:0000259" key="9">
    <source>
        <dbReference type="Pfam" id="PF07992"/>
    </source>
</evidence>
<dbReference type="Pfam" id="PF18113">
    <property type="entry name" value="Rbx_binding"/>
    <property type="match status" value="1"/>
</dbReference>
<evidence type="ECO:0000259" key="10">
    <source>
        <dbReference type="Pfam" id="PF18113"/>
    </source>
</evidence>
<keyword evidence="6" id="KW-0274">FAD</keyword>
<evidence type="ECO:0000256" key="5">
    <source>
        <dbReference type="ARBA" id="ARBA00022630"/>
    </source>
</evidence>
<keyword evidence="12" id="KW-1185">Reference proteome</keyword>
<keyword evidence="8" id="KW-0520">NAD</keyword>
<proteinExistence type="inferred from homology"/>
<dbReference type="InterPro" id="IPR036188">
    <property type="entry name" value="FAD/NAD-bd_sf"/>
</dbReference>
<keyword evidence="4" id="KW-0963">Cytoplasm</keyword>
<dbReference type="Gene3D" id="3.50.50.60">
    <property type="entry name" value="FAD/NAD(P)-binding domain"/>
    <property type="match status" value="2"/>
</dbReference>
<evidence type="ECO:0000256" key="1">
    <source>
        <dbReference type="ARBA" id="ARBA00001974"/>
    </source>
</evidence>
<keyword evidence="5" id="KW-0285">Flavoprotein</keyword>
<dbReference type="PANTHER" id="PTHR43429">
    <property type="entry name" value="PYRIDINE NUCLEOTIDE-DISULFIDE OXIDOREDUCTASE DOMAIN-CONTAINING"/>
    <property type="match status" value="1"/>
</dbReference>
<name>A0A1I1HYD9_9GAMM</name>
<dbReference type="RefSeq" id="WP_091962861.1">
    <property type="nucleotide sequence ID" value="NZ_FOLH01000004.1"/>
</dbReference>
<sequence length="384" mass="41636">MSTATESNPLIILGSGMAAYQLALELRNRQTDLPLLLITRDSGHFYSKPLLSTALAKKQEAEQLIIADPAEQAEKLGIQIITFAEVQSIDREAQVVHLDEQSYSYSRLVLALGAEPYYLPAPPGALHTINDLDDYFVFRQDLAGKQRVAVIGGGLVGVEMAQDLLTAGYEVTLVSRSRSLLPGLLPPPVAEPLEQALIDKGLTLLKEESFKLIDGQPGSWHLELESGLLLEAEVVISALGLRPRTQLAEQAGLDVNRGIRVNRQLQTSDPAIYALGDCAEIDGQNLMYVQPLMASARTLADHLTGKEAQLELPALPVLVKTSSCPVVAAPPPEKAEGQWEYEQSEQAVEGRFLSPEGQLLGFALAGQAVRRKVQLVKEMPPLLG</sequence>
<dbReference type="AlphaFoldDB" id="A0A1I1HYD9"/>